<dbReference type="STRING" id="1227499.C493_19051"/>
<dbReference type="InterPro" id="IPR012340">
    <property type="entry name" value="NA-bd_OB-fold"/>
</dbReference>
<reference evidence="2 3" key="1">
    <citation type="journal article" date="2014" name="PLoS Genet.">
        <title>Phylogenetically driven sequencing of extremely halophilic archaea reveals strategies for static and dynamic osmo-response.</title>
        <authorList>
            <person name="Becker E.A."/>
            <person name="Seitzer P.M."/>
            <person name="Tritt A."/>
            <person name="Larsen D."/>
            <person name="Krusor M."/>
            <person name="Yao A.I."/>
            <person name="Wu D."/>
            <person name="Madern D."/>
            <person name="Eisen J.A."/>
            <person name="Darling A.E."/>
            <person name="Facciotti M.T."/>
        </authorList>
    </citation>
    <scope>NUCLEOTIDE SEQUENCE [LARGE SCALE GENOMIC DNA]</scope>
    <source>
        <strain evidence="2 3">JCM 12255</strain>
    </source>
</reference>
<dbReference type="PANTHER" id="PTHR34075">
    <property type="entry name" value="BLR3430 PROTEIN"/>
    <property type="match status" value="1"/>
</dbReference>
<organism evidence="2 3">
    <name type="scientific">Natronolimnohabitans innermongolicus JCM 12255</name>
    <dbReference type="NCBI Taxonomy" id="1227499"/>
    <lineage>
        <taxon>Archaea</taxon>
        <taxon>Methanobacteriati</taxon>
        <taxon>Methanobacteriota</taxon>
        <taxon>Stenosarchaea group</taxon>
        <taxon>Halobacteria</taxon>
        <taxon>Halobacteriales</taxon>
        <taxon>Natrialbaceae</taxon>
        <taxon>Natronolimnohabitans</taxon>
    </lineage>
</organism>
<dbReference type="Pfam" id="PF01796">
    <property type="entry name" value="OB_ChsH2_C"/>
    <property type="match status" value="1"/>
</dbReference>
<evidence type="ECO:0000259" key="1">
    <source>
        <dbReference type="Pfam" id="PF01796"/>
    </source>
</evidence>
<gene>
    <name evidence="2" type="ORF">C493_19051</name>
</gene>
<sequence length="139" mass="15846">MSGPRYHRTRAQDQRLLAFECQSCGYVSFPDERRTCKRCGDAPATFEEVRLAERGEVETFVVQEYLPDDIEVPQPLAIVDLPQADGEGESARVYGLLTETELDELSVGTEVEARFRELFDDGERPINSFKFAVPREVKR</sequence>
<dbReference type="OrthoDB" id="9573at2157"/>
<evidence type="ECO:0000313" key="2">
    <source>
        <dbReference type="EMBL" id="ELY50416.1"/>
    </source>
</evidence>
<dbReference type="eggNOG" id="arCOG01285">
    <property type="taxonomic scope" value="Archaea"/>
</dbReference>
<feature type="domain" description="ChsH2 C-terminal OB-fold" evidence="1">
    <location>
        <begin position="48"/>
        <end position="116"/>
    </location>
</feature>
<accession>L9WMG0</accession>
<proteinExistence type="predicted"/>
<dbReference type="Proteomes" id="UP000011602">
    <property type="component" value="Unassembled WGS sequence"/>
</dbReference>
<dbReference type="EMBL" id="AOHZ01000086">
    <property type="protein sequence ID" value="ELY50416.1"/>
    <property type="molecule type" value="Genomic_DNA"/>
</dbReference>
<dbReference type="PANTHER" id="PTHR34075:SF5">
    <property type="entry name" value="BLR3430 PROTEIN"/>
    <property type="match status" value="1"/>
</dbReference>
<dbReference type="AlphaFoldDB" id="L9WMG0"/>
<dbReference type="SUPFAM" id="SSF50249">
    <property type="entry name" value="Nucleic acid-binding proteins"/>
    <property type="match status" value="1"/>
</dbReference>
<name>L9WMG0_9EURY</name>
<dbReference type="RefSeq" id="WP_007261066.1">
    <property type="nucleotide sequence ID" value="NZ_AOHZ01000086.1"/>
</dbReference>
<keyword evidence="3" id="KW-1185">Reference proteome</keyword>
<dbReference type="InterPro" id="IPR052513">
    <property type="entry name" value="Thioester_dehydratase-like"/>
</dbReference>
<protein>
    <recommendedName>
        <fullName evidence="1">ChsH2 C-terminal OB-fold domain-containing protein</fullName>
    </recommendedName>
</protein>
<evidence type="ECO:0000313" key="3">
    <source>
        <dbReference type="Proteomes" id="UP000011602"/>
    </source>
</evidence>
<dbReference type="InterPro" id="IPR002878">
    <property type="entry name" value="ChsH2_C"/>
</dbReference>
<comment type="caution">
    <text evidence="2">The sequence shown here is derived from an EMBL/GenBank/DDBJ whole genome shotgun (WGS) entry which is preliminary data.</text>
</comment>